<reference evidence="1" key="1">
    <citation type="submission" date="2019-08" db="EMBL/GenBank/DDBJ databases">
        <authorList>
            <person name="Kucharzyk K."/>
            <person name="Murdoch R.W."/>
            <person name="Higgins S."/>
            <person name="Loffler F."/>
        </authorList>
    </citation>
    <scope>NUCLEOTIDE SEQUENCE</scope>
</reference>
<dbReference type="EMBL" id="VSSQ01120992">
    <property type="protein sequence ID" value="MPN53653.1"/>
    <property type="molecule type" value="Genomic_DNA"/>
</dbReference>
<proteinExistence type="predicted"/>
<sequence>MLHIHDERAVSSTYFDRLADAGEDFPVLWIKDKPVRIGKVIDHIHNQYRCLFHGIIHAFPVLLLPVIRV</sequence>
<accession>A0A645J2I6</accession>
<evidence type="ECO:0000313" key="1">
    <source>
        <dbReference type="EMBL" id="MPN53653.1"/>
    </source>
</evidence>
<protein>
    <submittedName>
        <fullName evidence="1">Uncharacterized protein</fullName>
    </submittedName>
</protein>
<name>A0A645J2I6_9ZZZZ</name>
<dbReference type="AlphaFoldDB" id="A0A645J2I6"/>
<comment type="caution">
    <text evidence="1">The sequence shown here is derived from an EMBL/GenBank/DDBJ whole genome shotgun (WGS) entry which is preliminary data.</text>
</comment>
<gene>
    <name evidence="1" type="ORF">SDC9_201317</name>
</gene>
<organism evidence="1">
    <name type="scientific">bioreactor metagenome</name>
    <dbReference type="NCBI Taxonomy" id="1076179"/>
    <lineage>
        <taxon>unclassified sequences</taxon>
        <taxon>metagenomes</taxon>
        <taxon>ecological metagenomes</taxon>
    </lineage>
</organism>